<name>A0A9N9AVH9_9GLOM</name>
<dbReference type="GO" id="GO:0030036">
    <property type="term" value="P:actin cytoskeleton organization"/>
    <property type="evidence" value="ECO:0007669"/>
    <property type="project" value="UniProtKB-ARBA"/>
</dbReference>
<feature type="compositionally biased region" description="Polar residues" evidence="9">
    <location>
        <begin position="705"/>
        <end position="736"/>
    </location>
</feature>
<dbReference type="InterPro" id="IPR001060">
    <property type="entry name" value="FCH_dom"/>
</dbReference>
<comment type="subcellular location">
    <subcellularLocation>
        <location evidence="1">Cytoplasm</location>
        <location evidence="1">Cytoskeleton</location>
    </subcellularLocation>
</comment>
<keyword evidence="3" id="KW-0963">Cytoplasm</keyword>
<dbReference type="SMART" id="SM00055">
    <property type="entry name" value="FCH"/>
    <property type="match status" value="1"/>
</dbReference>
<dbReference type="EMBL" id="CAJVPY010001980">
    <property type="protein sequence ID" value="CAG8544131.1"/>
    <property type="molecule type" value="Genomic_DNA"/>
</dbReference>
<dbReference type="OrthoDB" id="27823at2759"/>
<evidence type="ECO:0000256" key="9">
    <source>
        <dbReference type="SAM" id="MobiDB-lite"/>
    </source>
</evidence>
<dbReference type="InterPro" id="IPR036028">
    <property type="entry name" value="SH3-like_dom_sf"/>
</dbReference>
<dbReference type="InterPro" id="IPR027267">
    <property type="entry name" value="AH/BAR_dom_sf"/>
</dbReference>
<dbReference type="GO" id="GO:0005543">
    <property type="term" value="F:phospholipid binding"/>
    <property type="evidence" value="ECO:0007669"/>
    <property type="project" value="TreeGrafter"/>
</dbReference>
<evidence type="ECO:0000256" key="8">
    <source>
        <dbReference type="SAM" id="Coils"/>
    </source>
</evidence>
<feature type="compositionally biased region" description="Polar residues" evidence="9">
    <location>
        <begin position="551"/>
        <end position="560"/>
    </location>
</feature>
<dbReference type="PRINTS" id="PR00452">
    <property type="entry name" value="SH3DOMAIN"/>
</dbReference>
<comment type="caution">
    <text evidence="12">The sequence shown here is derived from an EMBL/GenBank/DDBJ whole genome shotgun (WGS) entry which is preliminary data.</text>
</comment>
<dbReference type="PROSITE" id="PS51741">
    <property type="entry name" value="F_BAR"/>
    <property type="match status" value="1"/>
</dbReference>
<feature type="coiled-coil region" evidence="8">
    <location>
        <begin position="128"/>
        <end position="187"/>
    </location>
</feature>
<feature type="compositionally biased region" description="Basic and acidic residues" evidence="9">
    <location>
        <begin position="438"/>
        <end position="469"/>
    </location>
</feature>
<feature type="region of interest" description="Disordered" evidence="9">
    <location>
        <begin position="749"/>
        <end position="777"/>
    </location>
</feature>
<dbReference type="SMART" id="SM00326">
    <property type="entry name" value="SH3"/>
    <property type="match status" value="1"/>
</dbReference>
<dbReference type="InterPro" id="IPR001452">
    <property type="entry name" value="SH3_domain"/>
</dbReference>
<feature type="region of interest" description="Disordered" evidence="9">
    <location>
        <begin position="302"/>
        <end position="346"/>
    </location>
</feature>
<feature type="compositionally biased region" description="Polar residues" evidence="9">
    <location>
        <begin position="749"/>
        <end position="759"/>
    </location>
</feature>
<dbReference type="Proteomes" id="UP000789405">
    <property type="component" value="Unassembled WGS sequence"/>
</dbReference>
<feature type="domain" description="SH3" evidence="10">
    <location>
        <begin position="795"/>
        <end position="857"/>
    </location>
</feature>
<feature type="compositionally biased region" description="Polar residues" evidence="9">
    <location>
        <begin position="488"/>
        <end position="530"/>
    </location>
</feature>
<evidence type="ECO:0000256" key="3">
    <source>
        <dbReference type="ARBA" id="ARBA00022490"/>
    </source>
</evidence>
<evidence type="ECO:0000256" key="7">
    <source>
        <dbReference type="PROSITE-ProRule" id="PRU01077"/>
    </source>
</evidence>
<sequence length="857" mass="96593">MSSISQNANDAERQKNIFANCFWVLTTRLKQAKQTCEEIKNLFHERALIEEEYAKRLSKLSKIPFGKDEVGTLHDVLETVRQELETTAKEHIGLSQKIRAELEQELTDFIVKQREKRKMQQNTVETSLRNKQTQVSFAQKAREKYESECLKLPGLFESKKTAVGKDLEKLNSKIERTQLAAKAADQEYIQMVKIAADATQRWNEDWRLACEKFQYLEEDRIDFLKKELWNYANLISSICVVDDESCERIRLSLENCNADKDIQTFIKERATGPDIPDPPSYVNFYAGSGENGTRYRRASYERTSIERKNNILPPGTDQPMGNSQPMQNSSHNLISPANSSQSSQDNGMNYKSLYNFLPFEKSNRAYMYANTSSASPHGTIKNSALPRTPIEEVEEPDPIDPGQQTILAVGSNLLEVQATNENSNNISNIERSVEKALDDIQNKEKADEYGKVDEEEKENEDVKENKEEKENEEEKADEEKEEMLENNFKPNSSSPITKTIESQPTIPDDSNSIPLQATTQSPEAGSPLLTNIQHQEIQAHRQESMRALEGISSSQNSPKPLTSGPGDLRRQSSTPGIGSGSSQPNIQGPGDARRYFQSPNPNIPISEQVSRSSTIPPRKNSLINDHVSRSSTLRTASSSNSNNSIGIQLDARGRVKQDDMAEAYYDNRIPPQNMHYQQQMHPGGSPYNTIPSNTIPYGRGMPTTHMPTQNQLAMNNSSQDPRVSSPGSSTSVTRNISTRMRPQYPQQMYQNSGFYNNIPSYDPRQPPPQGYSNNSTFAAQRPNGTGVQRMDDGKQVLFLVKALYDYKTTSAEEIPFLANDVIAVLGINPDGWWEGELLDDSRKKRGLFPSNYIQVLE</sequence>
<keyword evidence="7 8" id="KW-0175">Coiled coil</keyword>
<feature type="region of interest" description="Disordered" evidence="9">
    <location>
        <begin position="438"/>
        <end position="530"/>
    </location>
</feature>
<keyword evidence="13" id="KW-1185">Reference proteome</keyword>
<dbReference type="PANTHER" id="PTHR23065">
    <property type="entry name" value="PROLINE-SERINE-THREONINE PHOSPHATASE INTERACTING PROTEIN 1"/>
    <property type="match status" value="1"/>
</dbReference>
<dbReference type="SUPFAM" id="SSF50044">
    <property type="entry name" value="SH3-domain"/>
    <property type="match status" value="1"/>
</dbReference>
<dbReference type="GO" id="GO:0009898">
    <property type="term" value="C:cytoplasmic side of plasma membrane"/>
    <property type="evidence" value="ECO:0007669"/>
    <property type="project" value="TreeGrafter"/>
</dbReference>
<dbReference type="InterPro" id="IPR031160">
    <property type="entry name" value="F_BAR_dom"/>
</dbReference>
<evidence type="ECO:0000259" key="11">
    <source>
        <dbReference type="PROSITE" id="PS51741"/>
    </source>
</evidence>
<evidence type="ECO:0000256" key="2">
    <source>
        <dbReference type="ARBA" id="ARBA00022443"/>
    </source>
</evidence>
<organism evidence="12 13">
    <name type="scientific">Dentiscutata erythropus</name>
    <dbReference type="NCBI Taxonomy" id="1348616"/>
    <lineage>
        <taxon>Eukaryota</taxon>
        <taxon>Fungi</taxon>
        <taxon>Fungi incertae sedis</taxon>
        <taxon>Mucoromycota</taxon>
        <taxon>Glomeromycotina</taxon>
        <taxon>Glomeromycetes</taxon>
        <taxon>Diversisporales</taxon>
        <taxon>Gigasporaceae</taxon>
        <taxon>Dentiscutata</taxon>
    </lineage>
</organism>
<feature type="region of interest" description="Disordered" evidence="9">
    <location>
        <begin position="704"/>
        <end position="736"/>
    </location>
</feature>
<evidence type="ECO:0000256" key="4">
    <source>
        <dbReference type="ARBA" id="ARBA00022553"/>
    </source>
</evidence>
<evidence type="ECO:0000256" key="5">
    <source>
        <dbReference type="ARBA" id="ARBA00023212"/>
    </source>
</evidence>
<feature type="compositionally biased region" description="Acidic residues" evidence="9">
    <location>
        <begin position="470"/>
        <end position="484"/>
    </location>
</feature>
<feature type="compositionally biased region" description="Polar residues" evidence="9">
    <location>
        <begin position="597"/>
        <end position="615"/>
    </location>
</feature>
<feature type="domain" description="F-BAR" evidence="11">
    <location>
        <begin position="2"/>
        <end position="261"/>
    </location>
</feature>
<dbReference type="SUPFAM" id="SSF103657">
    <property type="entry name" value="BAR/IMD domain-like"/>
    <property type="match status" value="1"/>
</dbReference>
<dbReference type="PANTHER" id="PTHR23065:SF7">
    <property type="entry name" value="NOSTRIN, ISOFORM H"/>
    <property type="match status" value="1"/>
</dbReference>
<evidence type="ECO:0000256" key="6">
    <source>
        <dbReference type="PROSITE-ProRule" id="PRU00192"/>
    </source>
</evidence>
<evidence type="ECO:0000259" key="10">
    <source>
        <dbReference type="PROSITE" id="PS50002"/>
    </source>
</evidence>
<dbReference type="Pfam" id="PF00018">
    <property type="entry name" value="SH3_1"/>
    <property type="match status" value="1"/>
</dbReference>
<evidence type="ECO:0000256" key="1">
    <source>
        <dbReference type="ARBA" id="ARBA00004245"/>
    </source>
</evidence>
<dbReference type="Pfam" id="PF00611">
    <property type="entry name" value="FCH"/>
    <property type="match status" value="1"/>
</dbReference>
<keyword evidence="4" id="KW-0597">Phosphoprotein</keyword>
<dbReference type="GO" id="GO:0120104">
    <property type="term" value="C:mitotic actomyosin contractile ring, proximal layer"/>
    <property type="evidence" value="ECO:0007669"/>
    <property type="project" value="TreeGrafter"/>
</dbReference>
<dbReference type="AlphaFoldDB" id="A0A9N9AVH9"/>
<keyword evidence="5" id="KW-0206">Cytoskeleton</keyword>
<reference evidence="12" key="1">
    <citation type="submission" date="2021-06" db="EMBL/GenBank/DDBJ databases">
        <authorList>
            <person name="Kallberg Y."/>
            <person name="Tangrot J."/>
            <person name="Rosling A."/>
        </authorList>
    </citation>
    <scope>NUCLEOTIDE SEQUENCE</scope>
    <source>
        <strain evidence="12">MA453B</strain>
    </source>
</reference>
<protein>
    <submittedName>
        <fullName evidence="12">27262_t:CDS:1</fullName>
    </submittedName>
</protein>
<dbReference type="PROSITE" id="PS50002">
    <property type="entry name" value="SH3"/>
    <property type="match status" value="1"/>
</dbReference>
<evidence type="ECO:0000313" key="12">
    <source>
        <dbReference type="EMBL" id="CAG8544131.1"/>
    </source>
</evidence>
<feature type="compositionally biased region" description="Polar residues" evidence="9">
    <location>
        <begin position="571"/>
        <end position="586"/>
    </location>
</feature>
<gene>
    <name evidence="12" type="ORF">DERYTH_LOCUS4948</name>
</gene>
<accession>A0A9N9AVH9</accession>
<feature type="compositionally biased region" description="Low complexity" evidence="9">
    <location>
        <begin position="629"/>
        <end position="644"/>
    </location>
</feature>
<feature type="compositionally biased region" description="Polar residues" evidence="9">
    <location>
        <begin position="319"/>
        <end position="346"/>
    </location>
</feature>
<keyword evidence="2 6" id="KW-0728">SH3 domain</keyword>
<dbReference type="CDD" id="cd00174">
    <property type="entry name" value="SH3"/>
    <property type="match status" value="1"/>
</dbReference>
<dbReference type="Gene3D" id="2.30.30.40">
    <property type="entry name" value="SH3 Domains"/>
    <property type="match status" value="1"/>
</dbReference>
<evidence type="ECO:0000313" key="13">
    <source>
        <dbReference type="Proteomes" id="UP000789405"/>
    </source>
</evidence>
<feature type="region of interest" description="Disordered" evidence="9">
    <location>
        <begin position="550"/>
        <end position="652"/>
    </location>
</feature>
<dbReference type="Gene3D" id="1.20.1270.60">
    <property type="entry name" value="Arfaptin homology (AH) domain/BAR domain"/>
    <property type="match status" value="1"/>
</dbReference>
<proteinExistence type="predicted"/>